<dbReference type="OrthoDB" id="25818at2759"/>
<dbReference type="InterPro" id="IPR011004">
    <property type="entry name" value="Trimer_LpxA-like_sf"/>
</dbReference>
<dbReference type="HOGENOM" id="CLU_1054371_0_0_1"/>
<dbReference type="GO" id="GO:0008374">
    <property type="term" value="F:O-acyltransferase activity"/>
    <property type="evidence" value="ECO:0007669"/>
    <property type="project" value="TreeGrafter"/>
</dbReference>
<dbReference type="GeneID" id="27897938"/>
<dbReference type="InterPro" id="IPR051159">
    <property type="entry name" value="Hexapeptide_acetyltransf"/>
</dbReference>
<dbReference type="eggNOG" id="KOG4750">
    <property type="taxonomic scope" value="Eukaryota"/>
</dbReference>
<evidence type="ECO:0000313" key="1">
    <source>
        <dbReference type="EMBL" id="EMF10414.1"/>
    </source>
</evidence>
<organism evidence="1 2">
    <name type="scientific">Sphaerulina musiva (strain SO2202)</name>
    <name type="common">Poplar stem canker fungus</name>
    <name type="synonym">Septoria musiva</name>
    <dbReference type="NCBI Taxonomy" id="692275"/>
    <lineage>
        <taxon>Eukaryota</taxon>
        <taxon>Fungi</taxon>
        <taxon>Dikarya</taxon>
        <taxon>Ascomycota</taxon>
        <taxon>Pezizomycotina</taxon>
        <taxon>Dothideomycetes</taxon>
        <taxon>Dothideomycetidae</taxon>
        <taxon>Mycosphaerellales</taxon>
        <taxon>Mycosphaerellaceae</taxon>
        <taxon>Sphaerulina</taxon>
    </lineage>
</organism>
<dbReference type="Gene3D" id="2.160.10.10">
    <property type="entry name" value="Hexapeptide repeat proteins"/>
    <property type="match status" value="1"/>
</dbReference>
<accession>N1QIK9</accession>
<keyword evidence="2" id="KW-1185">Reference proteome</keyword>
<dbReference type="CDD" id="cd03357">
    <property type="entry name" value="LbH_MAT_GAT"/>
    <property type="match status" value="1"/>
</dbReference>
<dbReference type="STRING" id="692275.N1QIK9"/>
<evidence type="ECO:0000313" key="2">
    <source>
        <dbReference type="Proteomes" id="UP000016931"/>
    </source>
</evidence>
<dbReference type="Pfam" id="PF00132">
    <property type="entry name" value="Hexapep"/>
    <property type="match status" value="1"/>
</dbReference>
<dbReference type="AlphaFoldDB" id="N1QIK9"/>
<dbReference type="SUPFAM" id="SSF51161">
    <property type="entry name" value="Trimeric LpxA-like enzymes"/>
    <property type="match status" value="1"/>
</dbReference>
<gene>
    <name evidence="1" type="ORF">SEPMUDRAFT_109727</name>
</gene>
<dbReference type="Proteomes" id="UP000016931">
    <property type="component" value="Unassembled WGS sequence"/>
</dbReference>
<dbReference type="PANTHER" id="PTHR23416:SF54">
    <property type="entry name" value="ACETYLTRANSFERASE, CYSE_LACA_LPXA_NODL FAMILY (AFU_ORTHOLOGUE AFUA_2G08430)-RELATED"/>
    <property type="match status" value="1"/>
</dbReference>
<protein>
    <submittedName>
        <fullName evidence="1">Trimeric LpxA-like protein</fullName>
    </submittedName>
</protein>
<dbReference type="RefSeq" id="XP_016758535.1">
    <property type="nucleotide sequence ID" value="XM_016900801.1"/>
</dbReference>
<reference evidence="1 2" key="1">
    <citation type="journal article" date="2012" name="PLoS Pathog.">
        <title>Diverse lifestyles and strategies of plant pathogenesis encoded in the genomes of eighteen Dothideomycetes fungi.</title>
        <authorList>
            <person name="Ohm R.A."/>
            <person name="Feau N."/>
            <person name="Henrissat B."/>
            <person name="Schoch C.L."/>
            <person name="Horwitz B.A."/>
            <person name="Barry K.W."/>
            <person name="Condon B.J."/>
            <person name="Copeland A.C."/>
            <person name="Dhillon B."/>
            <person name="Glaser F."/>
            <person name="Hesse C.N."/>
            <person name="Kosti I."/>
            <person name="LaButti K."/>
            <person name="Lindquist E.A."/>
            <person name="Lucas S."/>
            <person name="Salamov A.A."/>
            <person name="Bradshaw R.E."/>
            <person name="Ciuffetti L."/>
            <person name="Hamelin R.C."/>
            <person name="Kema G.H.J."/>
            <person name="Lawrence C."/>
            <person name="Scott J.A."/>
            <person name="Spatafora J.W."/>
            <person name="Turgeon B.G."/>
            <person name="de Wit P.J.G.M."/>
            <person name="Zhong S."/>
            <person name="Goodwin S.B."/>
            <person name="Grigoriev I.V."/>
        </authorList>
    </citation>
    <scope>NUCLEOTIDE SEQUENCE [LARGE SCALE GENOMIC DNA]</scope>
    <source>
        <strain evidence="1 2">SO2202</strain>
    </source>
</reference>
<proteinExistence type="predicted"/>
<sequence>MLRRKRAPVIRRDFTDPSLEKFHYELPSVESSNKTIGIHLSLKNLIKISLRKWPLLKTKPAPYAASSTTPLPQNSSKQDDVLHKPASTHILPYLSSQLEIHILKTYNTYFIFYPASITGDPTPLPPPAATSEADEELFAQDAWVEAPIHIDYGTNLELGKNVFINFNCTILDTCKVTIGARTLLASNVSLYSGTHPLDPDVRNGTQGPEMGGEIHIGEDCWLGGNVIVLPGVTIGRGCTIGAGSVVTKVGGILPIGDVSSSNSI</sequence>
<name>N1QIK9_SPHMS</name>
<dbReference type="InterPro" id="IPR001451">
    <property type="entry name" value="Hexapep"/>
</dbReference>
<dbReference type="PANTHER" id="PTHR23416">
    <property type="entry name" value="SIALIC ACID SYNTHASE-RELATED"/>
    <property type="match status" value="1"/>
</dbReference>
<dbReference type="EMBL" id="KB456267">
    <property type="protein sequence ID" value="EMF10414.1"/>
    <property type="molecule type" value="Genomic_DNA"/>
</dbReference>